<comment type="caution">
    <text evidence="1">The sequence shown here is derived from an EMBL/GenBank/DDBJ whole genome shotgun (WGS) entry which is preliminary data.</text>
</comment>
<dbReference type="Proteomes" id="UP001519310">
    <property type="component" value="Unassembled WGS sequence"/>
</dbReference>
<evidence type="ECO:0008006" key="3">
    <source>
        <dbReference type="Google" id="ProtNLM"/>
    </source>
</evidence>
<evidence type="ECO:0000313" key="1">
    <source>
        <dbReference type="EMBL" id="MBP2040168.1"/>
    </source>
</evidence>
<gene>
    <name evidence="1" type="ORF">J2Z77_006019</name>
</gene>
<organism evidence="1 2">
    <name type="scientific">Streptomyces avidinii</name>
    <dbReference type="NCBI Taxonomy" id="1895"/>
    <lineage>
        <taxon>Bacteria</taxon>
        <taxon>Bacillati</taxon>
        <taxon>Actinomycetota</taxon>
        <taxon>Actinomycetes</taxon>
        <taxon>Kitasatosporales</taxon>
        <taxon>Streptomycetaceae</taxon>
        <taxon>Streptomyces</taxon>
    </lineage>
</organism>
<protein>
    <recommendedName>
        <fullName evidence="3">IS5/IS1182 family transposase</fullName>
    </recommendedName>
</protein>
<name>A0ABS4LDI2_STRAV</name>
<evidence type="ECO:0000313" key="2">
    <source>
        <dbReference type="Proteomes" id="UP001519310"/>
    </source>
</evidence>
<sequence>YRGLAKTSLQHFFTAAAMNFARLDAWLTNTPLAPTRTSPFAALRPAG</sequence>
<keyword evidence="2" id="KW-1185">Reference proteome</keyword>
<reference evidence="1 2" key="1">
    <citation type="submission" date="2021-03" db="EMBL/GenBank/DDBJ databases">
        <title>Genomic Encyclopedia of Type Strains, Phase IV (KMG-IV): sequencing the most valuable type-strain genomes for metagenomic binning, comparative biology and taxonomic classification.</title>
        <authorList>
            <person name="Goeker M."/>
        </authorList>
    </citation>
    <scope>NUCLEOTIDE SEQUENCE [LARGE SCALE GENOMIC DNA]</scope>
    <source>
        <strain evidence="1 2">DSM 40526</strain>
    </source>
</reference>
<proteinExistence type="predicted"/>
<dbReference type="EMBL" id="JAGGLQ010000015">
    <property type="protein sequence ID" value="MBP2040168.1"/>
    <property type="molecule type" value="Genomic_DNA"/>
</dbReference>
<feature type="non-terminal residue" evidence="1">
    <location>
        <position position="1"/>
    </location>
</feature>
<accession>A0ABS4LDI2</accession>